<name>A0A9P5PEM8_9AGAR</name>
<gene>
    <name evidence="2" type="ORF">BDP27DRAFT_1406455</name>
</gene>
<feature type="compositionally biased region" description="Low complexity" evidence="1">
    <location>
        <begin position="81"/>
        <end position="98"/>
    </location>
</feature>
<reference evidence="2" key="1">
    <citation type="submission" date="2020-11" db="EMBL/GenBank/DDBJ databases">
        <authorList>
            <consortium name="DOE Joint Genome Institute"/>
            <person name="Ahrendt S."/>
            <person name="Riley R."/>
            <person name="Andreopoulos W."/>
            <person name="Labutti K."/>
            <person name="Pangilinan J."/>
            <person name="Ruiz-Duenas F.J."/>
            <person name="Barrasa J.M."/>
            <person name="Sanchez-Garcia M."/>
            <person name="Camarero S."/>
            <person name="Miyauchi S."/>
            <person name="Serrano A."/>
            <person name="Linde D."/>
            <person name="Babiker R."/>
            <person name="Drula E."/>
            <person name="Ayuso-Fernandez I."/>
            <person name="Pacheco R."/>
            <person name="Padilla G."/>
            <person name="Ferreira P."/>
            <person name="Barriuso J."/>
            <person name="Kellner H."/>
            <person name="Castanera R."/>
            <person name="Alfaro M."/>
            <person name="Ramirez L."/>
            <person name="Pisabarro A.G."/>
            <person name="Kuo A."/>
            <person name="Tritt A."/>
            <person name="Lipzen A."/>
            <person name="He G."/>
            <person name="Yan M."/>
            <person name="Ng V."/>
            <person name="Cullen D."/>
            <person name="Martin F."/>
            <person name="Rosso M.-N."/>
            <person name="Henrissat B."/>
            <person name="Hibbett D."/>
            <person name="Martinez A.T."/>
            <person name="Grigoriev I.V."/>
        </authorList>
    </citation>
    <scope>NUCLEOTIDE SEQUENCE</scope>
    <source>
        <strain evidence="2">AH 40177</strain>
    </source>
</reference>
<dbReference type="PANTHER" id="PTHR48100:SF1">
    <property type="entry name" value="HISTIDINE PHOSPHATASE FAMILY PROTEIN-RELATED"/>
    <property type="match status" value="1"/>
</dbReference>
<dbReference type="Pfam" id="PF00300">
    <property type="entry name" value="His_Phos_1"/>
    <property type="match status" value="1"/>
</dbReference>
<accession>A0A9P5PEM8</accession>
<comment type="caution">
    <text evidence="2">The sequence shown here is derived from an EMBL/GenBank/DDBJ whole genome shotgun (WGS) entry which is preliminary data.</text>
</comment>
<feature type="region of interest" description="Disordered" evidence="1">
    <location>
        <begin position="77"/>
        <end position="116"/>
    </location>
</feature>
<dbReference type="OrthoDB" id="354304at2759"/>
<dbReference type="SUPFAM" id="SSF53254">
    <property type="entry name" value="Phosphoglycerate mutase-like"/>
    <property type="match status" value="1"/>
</dbReference>
<organism evidence="2 3">
    <name type="scientific">Rhodocollybia butyracea</name>
    <dbReference type="NCBI Taxonomy" id="206335"/>
    <lineage>
        <taxon>Eukaryota</taxon>
        <taxon>Fungi</taxon>
        <taxon>Dikarya</taxon>
        <taxon>Basidiomycota</taxon>
        <taxon>Agaricomycotina</taxon>
        <taxon>Agaricomycetes</taxon>
        <taxon>Agaricomycetidae</taxon>
        <taxon>Agaricales</taxon>
        <taxon>Marasmiineae</taxon>
        <taxon>Omphalotaceae</taxon>
        <taxon>Rhodocollybia</taxon>
    </lineage>
</organism>
<proteinExistence type="predicted"/>
<dbReference type="Gene3D" id="3.40.50.1240">
    <property type="entry name" value="Phosphoglycerate mutase-like"/>
    <property type="match status" value="1"/>
</dbReference>
<dbReference type="InterPro" id="IPR029033">
    <property type="entry name" value="His_PPase_superfam"/>
</dbReference>
<dbReference type="InterPro" id="IPR013078">
    <property type="entry name" value="His_Pase_superF_clade-1"/>
</dbReference>
<dbReference type="GO" id="GO:0005737">
    <property type="term" value="C:cytoplasm"/>
    <property type="evidence" value="ECO:0007669"/>
    <property type="project" value="TreeGrafter"/>
</dbReference>
<evidence type="ECO:0000313" key="2">
    <source>
        <dbReference type="EMBL" id="KAF9061899.1"/>
    </source>
</evidence>
<dbReference type="CDD" id="cd07067">
    <property type="entry name" value="HP_PGM_like"/>
    <property type="match status" value="1"/>
</dbReference>
<dbReference type="PANTHER" id="PTHR48100">
    <property type="entry name" value="BROAD-SPECIFICITY PHOSPHATASE YOR283W-RELATED"/>
    <property type="match status" value="1"/>
</dbReference>
<evidence type="ECO:0000313" key="3">
    <source>
        <dbReference type="Proteomes" id="UP000772434"/>
    </source>
</evidence>
<dbReference type="AlphaFoldDB" id="A0A9P5PEM8"/>
<protein>
    <recommendedName>
        <fullName evidence="4">Phosphoglycerate mutase-like protein</fullName>
    </recommendedName>
</protein>
<evidence type="ECO:0008006" key="4">
    <source>
        <dbReference type="Google" id="ProtNLM"/>
    </source>
</evidence>
<dbReference type="InterPro" id="IPR050275">
    <property type="entry name" value="PGM_Phosphatase"/>
</dbReference>
<dbReference type="GO" id="GO:0016791">
    <property type="term" value="F:phosphatase activity"/>
    <property type="evidence" value="ECO:0007669"/>
    <property type="project" value="TreeGrafter"/>
</dbReference>
<evidence type="ECO:0000256" key="1">
    <source>
        <dbReference type="SAM" id="MobiDB-lite"/>
    </source>
</evidence>
<keyword evidence="3" id="KW-1185">Reference proteome</keyword>
<sequence>MADADKHYHTTPPILVPNNQNRTTTKPQWKCLFLSLIRHAQARANTRTDSPLTPLGHAQADDLAAEWQRVRIDKLVSSHLQPRSKQPQRSPQPIPSISEDSDSEEPVEDPRDAEWAEHPLSVSVDYHVQERKCGFLVPKLSAQHQTIAAYHALYGTTVPGRIARDHTPPQGGESLDTVADRAKAFVLSIMKEHGQHVWGFGPEDFNLERWNRSDLIEAERVPNPHVAVVSHSVFLEELYEMMYFWDKGERPKKALGCHWGNAEWTRHVLWIREKEDSSYEFQFRDIRAPRTADGSALPPYISTSIGREKGLKINGSGNVDENISSFGTSVLYV</sequence>
<feature type="region of interest" description="Disordered" evidence="1">
    <location>
        <begin position="1"/>
        <end position="22"/>
    </location>
</feature>
<dbReference type="Proteomes" id="UP000772434">
    <property type="component" value="Unassembled WGS sequence"/>
</dbReference>
<dbReference type="EMBL" id="JADNRY010000187">
    <property type="protein sequence ID" value="KAF9061899.1"/>
    <property type="molecule type" value="Genomic_DNA"/>
</dbReference>